<comment type="caution">
    <text evidence="2">The sequence shown here is derived from an EMBL/GenBank/DDBJ whole genome shotgun (WGS) entry which is preliminary data.</text>
</comment>
<evidence type="ECO:0000256" key="1">
    <source>
        <dbReference type="SAM" id="MobiDB-lite"/>
    </source>
</evidence>
<proteinExistence type="predicted"/>
<name>A0AAV4X495_CAEEX</name>
<feature type="region of interest" description="Disordered" evidence="1">
    <location>
        <begin position="71"/>
        <end position="90"/>
    </location>
</feature>
<dbReference type="EMBL" id="BPLR01017217">
    <property type="protein sequence ID" value="GIY89503.1"/>
    <property type="molecule type" value="Genomic_DNA"/>
</dbReference>
<keyword evidence="3" id="KW-1185">Reference proteome</keyword>
<protein>
    <submittedName>
        <fullName evidence="2">Uncharacterized protein</fullName>
    </submittedName>
</protein>
<gene>
    <name evidence="2" type="ORF">CEXT_695021</name>
</gene>
<organism evidence="2 3">
    <name type="scientific">Caerostris extrusa</name>
    <name type="common">Bark spider</name>
    <name type="synonym">Caerostris bankana</name>
    <dbReference type="NCBI Taxonomy" id="172846"/>
    <lineage>
        <taxon>Eukaryota</taxon>
        <taxon>Metazoa</taxon>
        <taxon>Ecdysozoa</taxon>
        <taxon>Arthropoda</taxon>
        <taxon>Chelicerata</taxon>
        <taxon>Arachnida</taxon>
        <taxon>Araneae</taxon>
        <taxon>Araneomorphae</taxon>
        <taxon>Entelegynae</taxon>
        <taxon>Araneoidea</taxon>
        <taxon>Araneidae</taxon>
        <taxon>Caerostris</taxon>
    </lineage>
</organism>
<sequence>MVTDGFWLVYWVGWMESRCQREKIPSEERRIKREKLRVRKSRRTEGKKRKKRKIADGLLLREDRRLDAFENAEQKERRRKGKLQMAHLLR</sequence>
<evidence type="ECO:0000313" key="2">
    <source>
        <dbReference type="EMBL" id="GIY89503.1"/>
    </source>
</evidence>
<accession>A0AAV4X495</accession>
<dbReference type="Proteomes" id="UP001054945">
    <property type="component" value="Unassembled WGS sequence"/>
</dbReference>
<reference evidence="2 3" key="1">
    <citation type="submission" date="2021-06" db="EMBL/GenBank/DDBJ databases">
        <title>Caerostris extrusa draft genome.</title>
        <authorList>
            <person name="Kono N."/>
            <person name="Arakawa K."/>
        </authorList>
    </citation>
    <scope>NUCLEOTIDE SEQUENCE [LARGE SCALE GENOMIC DNA]</scope>
</reference>
<dbReference type="AlphaFoldDB" id="A0AAV4X495"/>
<evidence type="ECO:0000313" key="3">
    <source>
        <dbReference type="Proteomes" id="UP001054945"/>
    </source>
</evidence>